<evidence type="ECO:0000256" key="4">
    <source>
        <dbReference type="ARBA" id="ARBA00022692"/>
    </source>
</evidence>
<sequence>MNKYLVKRLMIGFLVLFFITFLSYMIINFAPGDPATLYVSADATEEQINQVRASLGLDQPLLVRYGFWLKELLRGNLGNSFATRQPVMNVLMERVGPTLILMGTSLVVAYLIAIPLGIYSAVKQNTWVDYFITGSSIMGVSIPNFFFGLFLIYIFAVQLKWLPTGGMQVLGSAGGFWEKVQHLILPVTVIASTISANMIRYVRSTMIDIFGENYLRTAKAKGLKPSQIIFKHGIRNALIPIITIIASDIPKLIGGAIVTEQIFQWPGLGALTITSIQSRDYNVLMAITLFSAVAVLTANVLMDVFYAVADPRIRYREG</sequence>
<name>A0A6G7WGX6_9LACT</name>
<dbReference type="GO" id="GO:0055085">
    <property type="term" value="P:transmembrane transport"/>
    <property type="evidence" value="ECO:0007669"/>
    <property type="project" value="InterPro"/>
</dbReference>
<dbReference type="Pfam" id="PF00528">
    <property type="entry name" value="BPD_transp_1"/>
    <property type="match status" value="1"/>
</dbReference>
<evidence type="ECO:0000256" key="6">
    <source>
        <dbReference type="ARBA" id="ARBA00023136"/>
    </source>
</evidence>
<dbReference type="Gene3D" id="1.10.3720.10">
    <property type="entry name" value="MetI-like"/>
    <property type="match status" value="1"/>
</dbReference>
<dbReference type="PANTHER" id="PTHR43163">
    <property type="entry name" value="DIPEPTIDE TRANSPORT SYSTEM PERMEASE PROTEIN DPPB-RELATED"/>
    <property type="match status" value="1"/>
</dbReference>
<feature type="transmembrane region" description="Helical" evidence="7">
    <location>
        <begin position="283"/>
        <end position="309"/>
    </location>
</feature>
<comment type="similarity">
    <text evidence="7">Belongs to the binding-protein-dependent transport system permease family.</text>
</comment>
<dbReference type="GeneID" id="94552711"/>
<protein>
    <submittedName>
        <fullName evidence="9">ABC transporter permease</fullName>
    </submittedName>
</protein>
<dbReference type="EMBL" id="CP049889">
    <property type="protein sequence ID" value="QIK51545.1"/>
    <property type="molecule type" value="Genomic_DNA"/>
</dbReference>
<dbReference type="PROSITE" id="PS50928">
    <property type="entry name" value="ABC_TM1"/>
    <property type="match status" value="1"/>
</dbReference>
<comment type="subcellular location">
    <subcellularLocation>
        <location evidence="1 7">Cell membrane</location>
        <topology evidence="1 7">Multi-pass membrane protein</topology>
    </subcellularLocation>
</comment>
<feature type="transmembrane region" description="Helical" evidence="7">
    <location>
        <begin position="142"/>
        <end position="163"/>
    </location>
</feature>
<keyword evidence="4 7" id="KW-0812">Transmembrane</keyword>
<dbReference type="KEGG" id="jpo:G7058_05420"/>
<keyword evidence="2 7" id="KW-0813">Transport</keyword>
<evidence type="ECO:0000256" key="5">
    <source>
        <dbReference type="ARBA" id="ARBA00022989"/>
    </source>
</evidence>
<evidence type="ECO:0000313" key="9">
    <source>
        <dbReference type="EMBL" id="QIK51545.1"/>
    </source>
</evidence>
<evidence type="ECO:0000256" key="3">
    <source>
        <dbReference type="ARBA" id="ARBA00022475"/>
    </source>
</evidence>
<evidence type="ECO:0000256" key="7">
    <source>
        <dbReference type="RuleBase" id="RU363032"/>
    </source>
</evidence>
<reference evidence="9 10" key="1">
    <citation type="journal article" date="2017" name="Int. J. Syst. Evol. Microbiol.">
        <title>Jeotgalibaca porci sp. nov. and Jeotgalibaca arthritidis sp. nov., isolated from pigs, and emended description of the genus Jeotgalibaca.</title>
        <authorList>
            <person name="Zamora L."/>
            <person name="Perez-Sancho M."/>
            <person name="Dominguez L."/>
            <person name="Fernandez-Garayzabal J.F."/>
            <person name="Vela A.I."/>
        </authorList>
    </citation>
    <scope>NUCLEOTIDE SEQUENCE [LARGE SCALE GENOMIC DNA]</scope>
    <source>
        <strain evidence="9 10">CCUG 69148</strain>
    </source>
</reference>
<evidence type="ECO:0000256" key="1">
    <source>
        <dbReference type="ARBA" id="ARBA00004651"/>
    </source>
</evidence>
<keyword evidence="3" id="KW-1003">Cell membrane</keyword>
<keyword evidence="10" id="KW-1185">Reference proteome</keyword>
<keyword evidence="6 7" id="KW-0472">Membrane</keyword>
<feature type="transmembrane region" description="Helical" evidence="7">
    <location>
        <begin position="99"/>
        <end position="122"/>
    </location>
</feature>
<organism evidence="9 10">
    <name type="scientific">Jeotgalibaca porci</name>
    <dbReference type="NCBI Taxonomy" id="1868793"/>
    <lineage>
        <taxon>Bacteria</taxon>
        <taxon>Bacillati</taxon>
        <taxon>Bacillota</taxon>
        <taxon>Bacilli</taxon>
        <taxon>Lactobacillales</taxon>
        <taxon>Carnobacteriaceae</taxon>
        <taxon>Jeotgalibaca</taxon>
    </lineage>
</organism>
<proteinExistence type="inferred from homology"/>
<dbReference type="InterPro" id="IPR035906">
    <property type="entry name" value="MetI-like_sf"/>
</dbReference>
<dbReference type="Proteomes" id="UP000501830">
    <property type="component" value="Chromosome"/>
</dbReference>
<feature type="transmembrane region" description="Helical" evidence="7">
    <location>
        <begin position="183"/>
        <end position="202"/>
    </location>
</feature>
<feature type="domain" description="ABC transmembrane type-1" evidence="8">
    <location>
        <begin position="95"/>
        <end position="302"/>
    </location>
</feature>
<dbReference type="PANTHER" id="PTHR43163:SF6">
    <property type="entry name" value="DIPEPTIDE TRANSPORT SYSTEM PERMEASE PROTEIN DPPB-RELATED"/>
    <property type="match status" value="1"/>
</dbReference>
<evidence type="ECO:0000313" key="10">
    <source>
        <dbReference type="Proteomes" id="UP000501830"/>
    </source>
</evidence>
<dbReference type="RefSeq" id="WP_166062601.1">
    <property type="nucleotide sequence ID" value="NZ_CP049889.1"/>
</dbReference>
<dbReference type="CDD" id="cd06261">
    <property type="entry name" value="TM_PBP2"/>
    <property type="match status" value="1"/>
</dbReference>
<evidence type="ECO:0000259" key="8">
    <source>
        <dbReference type="PROSITE" id="PS50928"/>
    </source>
</evidence>
<dbReference type="AlphaFoldDB" id="A0A6G7WGX6"/>
<evidence type="ECO:0000256" key="2">
    <source>
        <dbReference type="ARBA" id="ARBA00022448"/>
    </source>
</evidence>
<accession>A0A6G7WGX6</accession>
<dbReference type="InterPro" id="IPR000515">
    <property type="entry name" value="MetI-like"/>
</dbReference>
<dbReference type="InterPro" id="IPR045621">
    <property type="entry name" value="BPD_transp_1_N"/>
</dbReference>
<dbReference type="Pfam" id="PF19300">
    <property type="entry name" value="BPD_transp_1_N"/>
    <property type="match status" value="1"/>
</dbReference>
<dbReference type="SUPFAM" id="SSF161098">
    <property type="entry name" value="MetI-like"/>
    <property type="match status" value="1"/>
</dbReference>
<dbReference type="GO" id="GO:0005886">
    <property type="term" value="C:plasma membrane"/>
    <property type="evidence" value="ECO:0007669"/>
    <property type="project" value="UniProtKB-SubCell"/>
</dbReference>
<feature type="transmembrane region" description="Helical" evidence="7">
    <location>
        <begin position="9"/>
        <end position="27"/>
    </location>
</feature>
<keyword evidence="5 7" id="KW-1133">Transmembrane helix</keyword>
<gene>
    <name evidence="9" type="ORF">G7058_05420</name>
</gene>